<organism evidence="4 5">
    <name type="scientific">Gymnopus androsaceus JB14</name>
    <dbReference type="NCBI Taxonomy" id="1447944"/>
    <lineage>
        <taxon>Eukaryota</taxon>
        <taxon>Fungi</taxon>
        <taxon>Dikarya</taxon>
        <taxon>Basidiomycota</taxon>
        <taxon>Agaricomycotina</taxon>
        <taxon>Agaricomycetes</taxon>
        <taxon>Agaricomycetidae</taxon>
        <taxon>Agaricales</taxon>
        <taxon>Marasmiineae</taxon>
        <taxon>Omphalotaceae</taxon>
        <taxon>Gymnopus</taxon>
    </lineage>
</organism>
<evidence type="ECO:0000313" key="5">
    <source>
        <dbReference type="Proteomes" id="UP000799118"/>
    </source>
</evidence>
<dbReference type="GO" id="GO:0003700">
    <property type="term" value="F:DNA-binding transcription factor activity"/>
    <property type="evidence" value="ECO:0007669"/>
    <property type="project" value="InterPro"/>
</dbReference>
<keyword evidence="5" id="KW-1185">Reference proteome</keyword>
<dbReference type="Pfam" id="PF00170">
    <property type="entry name" value="bZIP_1"/>
    <property type="match status" value="1"/>
</dbReference>
<feature type="region of interest" description="Disordered" evidence="2">
    <location>
        <begin position="212"/>
        <end position="245"/>
    </location>
</feature>
<reference evidence="4" key="1">
    <citation type="journal article" date="2019" name="Environ. Microbiol.">
        <title>Fungal ecological strategies reflected in gene transcription - a case study of two litter decomposers.</title>
        <authorList>
            <person name="Barbi F."/>
            <person name="Kohler A."/>
            <person name="Barry K."/>
            <person name="Baskaran P."/>
            <person name="Daum C."/>
            <person name="Fauchery L."/>
            <person name="Ihrmark K."/>
            <person name="Kuo A."/>
            <person name="LaButti K."/>
            <person name="Lipzen A."/>
            <person name="Morin E."/>
            <person name="Grigoriev I.V."/>
            <person name="Henrissat B."/>
            <person name="Lindahl B."/>
            <person name="Martin F."/>
        </authorList>
    </citation>
    <scope>NUCLEOTIDE SEQUENCE</scope>
    <source>
        <strain evidence="4">JB14</strain>
    </source>
</reference>
<keyword evidence="1" id="KW-0175">Coiled coil</keyword>
<dbReference type="AlphaFoldDB" id="A0A6A4GRI3"/>
<evidence type="ECO:0000259" key="3">
    <source>
        <dbReference type="Pfam" id="PF00170"/>
    </source>
</evidence>
<protein>
    <recommendedName>
        <fullName evidence="3">BZIP domain-containing protein</fullName>
    </recommendedName>
</protein>
<dbReference type="EMBL" id="ML769752">
    <property type="protein sequence ID" value="KAE9388268.1"/>
    <property type="molecule type" value="Genomic_DNA"/>
</dbReference>
<dbReference type="Gene3D" id="1.20.5.170">
    <property type="match status" value="1"/>
</dbReference>
<feature type="compositionally biased region" description="Polar residues" evidence="2">
    <location>
        <begin position="226"/>
        <end position="245"/>
    </location>
</feature>
<dbReference type="Proteomes" id="UP000799118">
    <property type="component" value="Unassembled WGS sequence"/>
</dbReference>
<evidence type="ECO:0000256" key="2">
    <source>
        <dbReference type="SAM" id="MobiDB-lite"/>
    </source>
</evidence>
<evidence type="ECO:0000313" key="4">
    <source>
        <dbReference type="EMBL" id="KAE9388268.1"/>
    </source>
</evidence>
<dbReference type="OrthoDB" id="3365874at2759"/>
<sequence length="245" mass="27359">MVRGRKRDTTIPLSRTVSLQRDYRERKAKYIANLEERCLSLEEQNARLIGEVQELQKLLNHKNYEPLPNVEAKKNEAFGDVLKSLSAAMTSIQNFQCLAAERNGPAIPNSDSKPPFVHRYSPPLHPHQGSSYPLVIPATPSTTTDSYSPKEPSGMPPTAIPCESDASRSSFQQDCISENSYSGPEYWDENSPSCCMGFFHCEAIESDTPHVHSAPSHVRIEPPLPSRSSILRTQSIPNSLDKQRP</sequence>
<dbReference type="InterPro" id="IPR004827">
    <property type="entry name" value="bZIP"/>
</dbReference>
<proteinExistence type="predicted"/>
<dbReference type="SUPFAM" id="SSF57959">
    <property type="entry name" value="Leucine zipper domain"/>
    <property type="match status" value="1"/>
</dbReference>
<evidence type="ECO:0000256" key="1">
    <source>
        <dbReference type="SAM" id="Coils"/>
    </source>
</evidence>
<feature type="domain" description="BZIP" evidence="3">
    <location>
        <begin position="20"/>
        <end position="60"/>
    </location>
</feature>
<name>A0A6A4GRI3_9AGAR</name>
<feature type="coiled-coil region" evidence="1">
    <location>
        <begin position="24"/>
        <end position="58"/>
    </location>
</feature>
<accession>A0A6A4GRI3</accession>
<gene>
    <name evidence="4" type="ORF">BT96DRAFT_1025520</name>
</gene>
<dbReference type="InterPro" id="IPR046347">
    <property type="entry name" value="bZIP_sf"/>
</dbReference>